<name>A0ABN9FMT4_9NEOB</name>
<evidence type="ECO:0008006" key="3">
    <source>
        <dbReference type="Google" id="ProtNLM"/>
    </source>
</evidence>
<comment type="caution">
    <text evidence="1">The sequence shown here is derived from an EMBL/GenBank/DDBJ whole genome shotgun (WGS) entry which is preliminary data.</text>
</comment>
<keyword evidence="2" id="KW-1185">Reference proteome</keyword>
<feature type="non-terminal residue" evidence="1">
    <location>
        <position position="46"/>
    </location>
</feature>
<sequence>MTESCQCMLKRTVHRSHKLSAESKAKDLQTSCGLQISITTVRRELV</sequence>
<proteinExistence type="predicted"/>
<dbReference type="EMBL" id="CATNWA010016950">
    <property type="protein sequence ID" value="CAI9596718.1"/>
    <property type="molecule type" value="Genomic_DNA"/>
</dbReference>
<organism evidence="1 2">
    <name type="scientific">Staurois parvus</name>
    <dbReference type="NCBI Taxonomy" id="386267"/>
    <lineage>
        <taxon>Eukaryota</taxon>
        <taxon>Metazoa</taxon>
        <taxon>Chordata</taxon>
        <taxon>Craniata</taxon>
        <taxon>Vertebrata</taxon>
        <taxon>Euteleostomi</taxon>
        <taxon>Amphibia</taxon>
        <taxon>Batrachia</taxon>
        <taxon>Anura</taxon>
        <taxon>Neobatrachia</taxon>
        <taxon>Ranoidea</taxon>
        <taxon>Ranidae</taxon>
        <taxon>Staurois</taxon>
    </lineage>
</organism>
<evidence type="ECO:0000313" key="2">
    <source>
        <dbReference type="Proteomes" id="UP001162483"/>
    </source>
</evidence>
<protein>
    <recommendedName>
        <fullName evidence="3">Transposase Tc1-like domain-containing protein</fullName>
    </recommendedName>
</protein>
<dbReference type="Proteomes" id="UP001162483">
    <property type="component" value="Unassembled WGS sequence"/>
</dbReference>
<evidence type="ECO:0000313" key="1">
    <source>
        <dbReference type="EMBL" id="CAI9596718.1"/>
    </source>
</evidence>
<accession>A0ABN9FMT4</accession>
<reference evidence="1" key="1">
    <citation type="submission" date="2023-05" db="EMBL/GenBank/DDBJ databases">
        <authorList>
            <person name="Stuckert A."/>
        </authorList>
    </citation>
    <scope>NUCLEOTIDE SEQUENCE</scope>
</reference>
<gene>
    <name evidence="1" type="ORF">SPARVUS_LOCUS12110713</name>
</gene>